<keyword evidence="2" id="KW-1185">Reference proteome</keyword>
<dbReference type="EMBL" id="JAPEVG010000158">
    <property type="protein sequence ID" value="KAJ8475481.1"/>
    <property type="molecule type" value="Genomic_DNA"/>
</dbReference>
<dbReference type="Proteomes" id="UP001215151">
    <property type="component" value="Unassembled WGS sequence"/>
</dbReference>
<evidence type="ECO:0000313" key="2">
    <source>
        <dbReference type="Proteomes" id="UP001215151"/>
    </source>
</evidence>
<name>A0AAD7XAH3_9APHY</name>
<proteinExistence type="predicted"/>
<dbReference type="PANTHER" id="PTHR46579">
    <property type="entry name" value="F5/8 TYPE C DOMAIN-CONTAINING PROTEIN-RELATED"/>
    <property type="match status" value="1"/>
</dbReference>
<evidence type="ECO:0000313" key="1">
    <source>
        <dbReference type="EMBL" id="KAJ8475481.1"/>
    </source>
</evidence>
<reference evidence="1" key="1">
    <citation type="submission" date="2022-11" db="EMBL/GenBank/DDBJ databases">
        <title>Genome Sequence of Cubamyces cubensis.</title>
        <authorList>
            <person name="Buettner E."/>
        </authorList>
    </citation>
    <scope>NUCLEOTIDE SEQUENCE</scope>
    <source>
        <strain evidence="1">MPL-01</strain>
    </source>
</reference>
<organism evidence="1 2">
    <name type="scientific">Trametes cubensis</name>
    <dbReference type="NCBI Taxonomy" id="1111947"/>
    <lineage>
        <taxon>Eukaryota</taxon>
        <taxon>Fungi</taxon>
        <taxon>Dikarya</taxon>
        <taxon>Basidiomycota</taxon>
        <taxon>Agaricomycotina</taxon>
        <taxon>Agaricomycetes</taxon>
        <taxon>Polyporales</taxon>
        <taxon>Polyporaceae</taxon>
        <taxon>Trametes</taxon>
    </lineage>
</organism>
<sequence>MEDTLTGWQKQSCMAGWLYDFFDGAISCLLLGVDGLPFFRHELDKDSDGELHIALALGVDWFSYLQSLIAPLYMLSPMLLNIINLPPSQRYCACNLLSVIIPSPKKTNPDQTQHYLKILVNELLRLWCDGVVLRTQHFPQGHHVPVILTGVFCDKPAAHKVGGFGSHVHMFFCTHDWITQGFKVTLPELWEGLNANNMDVNFIAKRLEKANPEDETDGTAPPRQSSRVRIPTEKAREMVLEVDDAGAMLEDGDEGWEDDKDDNADPSMRTCQLHPRNLDNFLKLCRSLCLFTLDVMSEEQIASADKLMREYCIELMELYGLEVIRPNHHYAIHTSDFICDYGPL</sequence>
<dbReference type="PANTHER" id="PTHR46579:SF1">
    <property type="entry name" value="F5_8 TYPE C DOMAIN-CONTAINING PROTEIN"/>
    <property type="match status" value="1"/>
</dbReference>
<protein>
    <submittedName>
        <fullName evidence="1">Uncharacterized protein</fullName>
    </submittedName>
</protein>
<dbReference type="AlphaFoldDB" id="A0AAD7XAH3"/>
<accession>A0AAD7XAH3</accession>
<comment type="caution">
    <text evidence="1">The sequence shown here is derived from an EMBL/GenBank/DDBJ whole genome shotgun (WGS) entry which is preliminary data.</text>
</comment>
<gene>
    <name evidence="1" type="ORF">ONZ51_g6538</name>
</gene>